<sequence>MVNEISTHGGRNPPLAGSETELIRIEAAQLYLIDEEDSVLLLQSGVFALILTKQGHSSLAVIDALIGDVHWPVAKDSPVCKIREEGYTFSIPGVLYALIFTEKTSLEDKKELESLLLEYSLFEVRPDLAIAGFDDACMRHSPESHVNAGDDGTAYDGVELSSSKVGHSVSRGSAVVADSITRRSQLASSSIQKGTSDSKSRTFGAEGTGKVEISRRMKALVQRARRMSAVTKLIAKSLMRGAISASNHVQSTLSSRVSSSAPGKAIRERGMEGVALASVDACAKVVDAVESAGASSISAASSTSGSDLVQHRYGDGAGAGEVAPEGFRAMGNAVNSLWTLNKLGLEMLVKAIATSPVIKVARRNAAVSSNSVNAVAVLHGDGDLSPETSNLSRQAAQLLAQAFESRNSVIMKGEKE</sequence>
<reference evidence="2" key="1">
    <citation type="journal article" date="2024" name="Proc. Natl. Acad. Sci. U.S.A.">
        <title>Extraordinary preservation of gene collinearity over three hundred million years revealed in homosporous lycophytes.</title>
        <authorList>
            <person name="Li C."/>
            <person name="Wickell D."/>
            <person name="Kuo L.Y."/>
            <person name="Chen X."/>
            <person name="Nie B."/>
            <person name="Liao X."/>
            <person name="Peng D."/>
            <person name="Ji J."/>
            <person name="Jenkins J."/>
            <person name="Williams M."/>
            <person name="Shu S."/>
            <person name="Plott C."/>
            <person name="Barry K."/>
            <person name="Rajasekar S."/>
            <person name="Grimwood J."/>
            <person name="Han X."/>
            <person name="Sun S."/>
            <person name="Hou Z."/>
            <person name="He W."/>
            <person name="Dai G."/>
            <person name="Sun C."/>
            <person name="Schmutz J."/>
            <person name="Leebens-Mack J.H."/>
            <person name="Li F.W."/>
            <person name="Wang L."/>
        </authorList>
    </citation>
    <scope>NUCLEOTIDE SEQUENCE [LARGE SCALE GENOMIC DNA]</scope>
    <source>
        <strain evidence="2">cv. PW_Plant_1</strain>
    </source>
</reference>
<proteinExistence type="predicted"/>
<organism evidence="1 2">
    <name type="scientific">Diphasiastrum complanatum</name>
    <name type="common">Issler's clubmoss</name>
    <name type="synonym">Lycopodium complanatum</name>
    <dbReference type="NCBI Taxonomy" id="34168"/>
    <lineage>
        <taxon>Eukaryota</taxon>
        <taxon>Viridiplantae</taxon>
        <taxon>Streptophyta</taxon>
        <taxon>Embryophyta</taxon>
        <taxon>Tracheophyta</taxon>
        <taxon>Lycopodiopsida</taxon>
        <taxon>Lycopodiales</taxon>
        <taxon>Lycopodiaceae</taxon>
        <taxon>Lycopodioideae</taxon>
        <taxon>Diphasiastrum</taxon>
    </lineage>
</organism>
<protein>
    <submittedName>
        <fullName evidence="1">Uncharacterized protein</fullName>
    </submittedName>
</protein>
<dbReference type="EMBL" id="CM055098">
    <property type="protein sequence ID" value="KAJ7548254.1"/>
    <property type="molecule type" value="Genomic_DNA"/>
</dbReference>
<name>A0ACC2D1W4_DIPCM</name>
<keyword evidence="2" id="KW-1185">Reference proteome</keyword>
<evidence type="ECO:0000313" key="1">
    <source>
        <dbReference type="EMBL" id="KAJ7548254.1"/>
    </source>
</evidence>
<accession>A0ACC2D1W4</accession>
<evidence type="ECO:0000313" key="2">
    <source>
        <dbReference type="Proteomes" id="UP001162992"/>
    </source>
</evidence>
<dbReference type="Proteomes" id="UP001162992">
    <property type="component" value="Chromosome 7"/>
</dbReference>
<comment type="caution">
    <text evidence="1">The sequence shown here is derived from an EMBL/GenBank/DDBJ whole genome shotgun (WGS) entry which is preliminary data.</text>
</comment>
<gene>
    <name evidence="1" type="ORF">O6H91_07G004700</name>
</gene>